<name>A0A1D1UI32_RAMVA</name>
<dbReference type="EMBL" id="BDGG01000001">
    <property type="protein sequence ID" value="GAU89121.1"/>
    <property type="molecule type" value="Genomic_DNA"/>
</dbReference>
<proteinExistence type="predicted"/>
<evidence type="ECO:0000313" key="2">
    <source>
        <dbReference type="Proteomes" id="UP000186922"/>
    </source>
</evidence>
<dbReference type="AlphaFoldDB" id="A0A1D1UI32"/>
<sequence length="191" mass="21035">MVVSKESSRTEARDTVLKFPPPAGVVLVAPFSVVKIFNTLSDNGDQSVLPPLLNCQTLADGKVPLKTEGVDGRNLYLDRKEMDSCRSDCDNSQSVSIERLANALLGLEGWNLIMQNHLRKSVNRSISGQPMDLLSEEFLILLQRHIKDTGLPMLAVDIRNSILNRCTSLARHRPSLGEAKYPAHMGSKNGL</sequence>
<gene>
    <name evidence="1" type="primary">RvY_01709</name>
    <name evidence="1" type="synonym">RvY_01709.1</name>
    <name evidence="1" type="ORF">RvY_01709-1</name>
</gene>
<evidence type="ECO:0000313" key="1">
    <source>
        <dbReference type="EMBL" id="GAU89121.1"/>
    </source>
</evidence>
<organism evidence="1 2">
    <name type="scientific">Ramazzottius varieornatus</name>
    <name type="common">Water bear</name>
    <name type="synonym">Tardigrade</name>
    <dbReference type="NCBI Taxonomy" id="947166"/>
    <lineage>
        <taxon>Eukaryota</taxon>
        <taxon>Metazoa</taxon>
        <taxon>Ecdysozoa</taxon>
        <taxon>Tardigrada</taxon>
        <taxon>Eutardigrada</taxon>
        <taxon>Parachela</taxon>
        <taxon>Hypsibioidea</taxon>
        <taxon>Ramazzottiidae</taxon>
        <taxon>Ramazzottius</taxon>
    </lineage>
</organism>
<reference evidence="1 2" key="1">
    <citation type="journal article" date="2016" name="Nat. Commun.">
        <title>Extremotolerant tardigrade genome and improved radiotolerance of human cultured cells by tardigrade-unique protein.</title>
        <authorList>
            <person name="Hashimoto T."/>
            <person name="Horikawa D.D."/>
            <person name="Saito Y."/>
            <person name="Kuwahara H."/>
            <person name="Kozuka-Hata H."/>
            <person name="Shin-I T."/>
            <person name="Minakuchi Y."/>
            <person name="Ohishi K."/>
            <person name="Motoyama A."/>
            <person name="Aizu T."/>
            <person name="Enomoto A."/>
            <person name="Kondo K."/>
            <person name="Tanaka S."/>
            <person name="Hara Y."/>
            <person name="Koshikawa S."/>
            <person name="Sagara H."/>
            <person name="Miura T."/>
            <person name="Yokobori S."/>
            <person name="Miyagawa K."/>
            <person name="Suzuki Y."/>
            <person name="Kubo T."/>
            <person name="Oyama M."/>
            <person name="Kohara Y."/>
            <person name="Fujiyama A."/>
            <person name="Arakawa K."/>
            <person name="Katayama T."/>
            <person name="Toyoda A."/>
            <person name="Kunieda T."/>
        </authorList>
    </citation>
    <scope>NUCLEOTIDE SEQUENCE [LARGE SCALE GENOMIC DNA]</scope>
    <source>
        <strain evidence="1 2">YOKOZUNA-1</strain>
    </source>
</reference>
<comment type="caution">
    <text evidence="1">The sequence shown here is derived from an EMBL/GenBank/DDBJ whole genome shotgun (WGS) entry which is preliminary data.</text>
</comment>
<protein>
    <submittedName>
        <fullName evidence="1">Uncharacterized protein</fullName>
    </submittedName>
</protein>
<keyword evidence="2" id="KW-1185">Reference proteome</keyword>
<dbReference type="Proteomes" id="UP000186922">
    <property type="component" value="Unassembled WGS sequence"/>
</dbReference>
<accession>A0A1D1UI32</accession>